<proteinExistence type="inferred from homology"/>
<dbReference type="Gene3D" id="3.30.260.10">
    <property type="entry name" value="TCP-1-like chaperonin intermediate domain"/>
    <property type="match status" value="1"/>
</dbReference>
<evidence type="ECO:0000313" key="6">
    <source>
        <dbReference type="EMBL" id="AGB01782.1"/>
    </source>
</evidence>
<dbReference type="InterPro" id="IPR027410">
    <property type="entry name" value="TCP-1-like_intermed_sf"/>
</dbReference>
<dbReference type="InterPro" id="IPR002423">
    <property type="entry name" value="Cpn60/GroEL/TCP-1"/>
</dbReference>
<dbReference type="PRINTS" id="PR00304">
    <property type="entry name" value="TCOMPLEXTCP1"/>
</dbReference>
<keyword evidence="7" id="KW-1185">Reference proteome</keyword>
<dbReference type="AlphaFoldDB" id="L0HAM2"/>
<evidence type="ECO:0000313" key="7">
    <source>
        <dbReference type="Proteomes" id="UP000010824"/>
    </source>
</evidence>
<dbReference type="NCBIfam" id="NF041083">
    <property type="entry name" value="thermosome_beta"/>
    <property type="match status" value="1"/>
</dbReference>
<dbReference type="GO" id="GO:0032991">
    <property type="term" value="C:protein-containing complex"/>
    <property type="evidence" value="ECO:0007669"/>
    <property type="project" value="UniProtKB-ARBA"/>
</dbReference>
<comment type="similarity">
    <text evidence="1 5">Belongs to the TCP-1 chaperonin family.</text>
</comment>
<reference evidence="7" key="1">
    <citation type="submission" date="2011-12" db="EMBL/GenBank/DDBJ databases">
        <title>Complete sequence of Methanoregula formicicum SMSP.</title>
        <authorList>
            <person name="Lucas S."/>
            <person name="Han J."/>
            <person name="Lapidus A."/>
            <person name="Cheng J.-F."/>
            <person name="Goodwin L."/>
            <person name="Pitluck S."/>
            <person name="Peters L."/>
            <person name="Ovchinnikova G."/>
            <person name="Teshima H."/>
            <person name="Detter J.C."/>
            <person name="Han C."/>
            <person name="Tapia R."/>
            <person name="Land M."/>
            <person name="Hauser L."/>
            <person name="Kyrpides N."/>
            <person name="Ivanova N."/>
            <person name="Pagani I."/>
            <person name="Imachi H."/>
            <person name="Tamaki H."/>
            <person name="Sekiguchi Y."/>
            <person name="Kamagata Y."/>
            <person name="Cadillo-Quiroz H."/>
            <person name="Zinder S."/>
            <person name="Liu W.-T."/>
            <person name="Woyke T."/>
        </authorList>
    </citation>
    <scope>NUCLEOTIDE SEQUENCE [LARGE SCALE GENOMIC DNA]</scope>
    <source>
        <strain evidence="7">DSM 22288 / NBRC 105244 / SMSP</strain>
    </source>
</reference>
<dbReference type="Proteomes" id="UP000010824">
    <property type="component" value="Chromosome"/>
</dbReference>
<dbReference type="GO" id="GO:0005737">
    <property type="term" value="C:cytoplasm"/>
    <property type="evidence" value="ECO:0007669"/>
    <property type="project" value="UniProtKB-ARBA"/>
</dbReference>
<dbReference type="eggNOG" id="arCOG01257">
    <property type="taxonomic scope" value="Archaea"/>
</dbReference>
<dbReference type="InterPro" id="IPR053374">
    <property type="entry name" value="TCP-1_chaperonin"/>
</dbReference>
<evidence type="ECO:0000256" key="1">
    <source>
        <dbReference type="ARBA" id="ARBA00008020"/>
    </source>
</evidence>
<dbReference type="Pfam" id="PF00118">
    <property type="entry name" value="Cpn60_TCP1"/>
    <property type="match status" value="1"/>
</dbReference>
<dbReference type="GO" id="GO:0005524">
    <property type="term" value="F:ATP binding"/>
    <property type="evidence" value="ECO:0007669"/>
    <property type="project" value="UniProtKB-KW"/>
</dbReference>
<dbReference type="SUPFAM" id="SSF54849">
    <property type="entry name" value="GroEL-intermediate domain like"/>
    <property type="match status" value="1"/>
</dbReference>
<dbReference type="InterPro" id="IPR054827">
    <property type="entry name" value="thermosome_alpha"/>
</dbReference>
<dbReference type="PROSITE" id="PS00751">
    <property type="entry name" value="TCP1_2"/>
    <property type="match status" value="1"/>
</dbReference>
<dbReference type="CDD" id="cd03343">
    <property type="entry name" value="cpn60"/>
    <property type="match status" value="1"/>
</dbReference>
<protein>
    <submittedName>
        <fullName evidence="6">Thermosome subunit</fullName>
    </submittedName>
</protein>
<dbReference type="InterPro" id="IPR012714">
    <property type="entry name" value="Thermosome_arc"/>
</dbReference>
<dbReference type="InterPro" id="IPR002194">
    <property type="entry name" value="Chaperonin_TCP-1_CS"/>
</dbReference>
<accession>L0HAM2</accession>
<dbReference type="RefSeq" id="WP_015284746.1">
    <property type="nucleotide sequence ID" value="NC_019943.1"/>
</dbReference>
<dbReference type="STRING" id="593750.Metfor_0722"/>
<dbReference type="InterPro" id="IPR027409">
    <property type="entry name" value="GroEL-like_apical_dom_sf"/>
</dbReference>
<dbReference type="NCBIfam" id="NF041082">
    <property type="entry name" value="thermosome_alpha"/>
    <property type="match status" value="1"/>
</dbReference>
<dbReference type="PROSITE" id="PS00995">
    <property type="entry name" value="TCP1_3"/>
    <property type="match status" value="1"/>
</dbReference>
<dbReference type="NCBIfam" id="TIGR02339">
    <property type="entry name" value="thermosome_arch"/>
    <property type="match status" value="1"/>
</dbReference>
<dbReference type="OrthoDB" id="9362at2157"/>
<dbReference type="FunFam" id="1.10.560.10:FF:000017">
    <property type="entry name" value="T-complex protein 1 subunit eta"/>
    <property type="match status" value="1"/>
</dbReference>
<dbReference type="HOGENOM" id="CLU_008891_7_3_2"/>
<gene>
    <name evidence="6" type="ordered locus">Metfor_0722</name>
</gene>
<keyword evidence="3 5" id="KW-0067">ATP-binding</keyword>
<dbReference type="GeneID" id="14310035"/>
<organism evidence="6 7">
    <name type="scientific">Methanoregula formicica (strain DSM 22288 / NBRC 105244 / SMSP)</name>
    <dbReference type="NCBI Taxonomy" id="593750"/>
    <lineage>
        <taxon>Archaea</taxon>
        <taxon>Methanobacteriati</taxon>
        <taxon>Methanobacteriota</taxon>
        <taxon>Stenosarchaea group</taxon>
        <taxon>Methanomicrobia</taxon>
        <taxon>Methanomicrobiales</taxon>
        <taxon>Methanoregulaceae</taxon>
        <taxon>Methanoregula</taxon>
    </lineage>
</organism>
<sequence>MAQQLGGQPIIIVKEGTTRNRGEEAQNSNFAAAKAVAAAVRSTLGPKGMDKMLIDGIGDITITNDGVTILKEMDIEHPAAKMIVEVAKTQDDEVGDGTTSSVVIAGELLKSAEGLVVQGVHPTVITEGYQMAAEKALSILDGIAVTVKPTDTAMLKKISITALSGKNAEVRKDLLSDIIVKAVTSVTDADGKADLAHINVTKKVGGSADDTTLIEGMAIDKERVHPAMPKSVTDAKILILNAALEFKKTEVNAKINISTPGQAAAFLDEEEHMVRAMVDKVVKSGATVLFCQKGIDDLAQHYLAKAGIFAVRRVKKSDSENLARATGANLVTSLDAITKNDLGSAGLVEEKKVSGDDMIYVSKCKNPKAVSIVVRGGTVHVVDELERAIHDALMVVSVVVEGKKVVAGGGAPEVELSLRLREHAATVGGRAQLAIEAFAASVEIIPRTLAENAGVDAINILVALRSAHQAGKKTVGLDADAKKPADMLKAGVVEPLRVKTQAISSATEAAVMILRIDDIIAAQKSAGPAGGMPPGGMGGMGGMPPGMGGY</sequence>
<dbReference type="FunCoup" id="L0HAM2">
    <property type="interactions" value="200"/>
</dbReference>
<dbReference type="Gene3D" id="3.50.7.10">
    <property type="entry name" value="GroEL"/>
    <property type="match status" value="1"/>
</dbReference>
<dbReference type="PANTHER" id="PTHR11353">
    <property type="entry name" value="CHAPERONIN"/>
    <property type="match status" value="1"/>
</dbReference>
<dbReference type="GO" id="GO:0016887">
    <property type="term" value="F:ATP hydrolysis activity"/>
    <property type="evidence" value="ECO:0007669"/>
    <property type="project" value="InterPro"/>
</dbReference>
<dbReference type="InterPro" id="IPR027413">
    <property type="entry name" value="GROEL-like_equatorial_sf"/>
</dbReference>
<keyword evidence="2 5" id="KW-0547">Nucleotide-binding</keyword>
<dbReference type="GO" id="GO:0051082">
    <property type="term" value="F:unfolded protein binding"/>
    <property type="evidence" value="ECO:0007669"/>
    <property type="project" value="InterPro"/>
</dbReference>
<dbReference type="PROSITE" id="PS00750">
    <property type="entry name" value="TCP1_1"/>
    <property type="match status" value="1"/>
</dbReference>
<reference evidence="6 7" key="2">
    <citation type="journal article" date="2014" name="Genome Announc.">
        <title>Complete Genome Sequence of Methanoregula formicica SMSPT, a Mesophilic Hydrogenotrophic Methanogen Isolated from a Methanogenic Upflow Anaerobic Sludge Blanket Reactor.</title>
        <authorList>
            <person name="Yamamoto K."/>
            <person name="Tamaki H."/>
            <person name="Cadillo-Quiroz H."/>
            <person name="Imachi H."/>
            <person name="Kyrpides N."/>
            <person name="Woyke T."/>
            <person name="Goodwin L."/>
            <person name="Zinder S.H."/>
            <person name="Kamagata Y."/>
            <person name="Liu W.T."/>
        </authorList>
    </citation>
    <scope>NUCLEOTIDE SEQUENCE [LARGE SCALE GENOMIC DNA]</scope>
    <source>
        <strain evidence="7">DSM 22288 / NBRC 105244 / SMSP</strain>
    </source>
</reference>
<dbReference type="SUPFAM" id="SSF48592">
    <property type="entry name" value="GroEL equatorial domain-like"/>
    <property type="match status" value="1"/>
</dbReference>
<dbReference type="GO" id="GO:0140662">
    <property type="term" value="F:ATP-dependent protein folding chaperone"/>
    <property type="evidence" value="ECO:0007669"/>
    <property type="project" value="InterPro"/>
</dbReference>
<evidence type="ECO:0000256" key="5">
    <source>
        <dbReference type="RuleBase" id="RU004187"/>
    </source>
</evidence>
<dbReference type="InterPro" id="IPR017998">
    <property type="entry name" value="Chaperone_TCP-1"/>
</dbReference>
<evidence type="ECO:0000256" key="3">
    <source>
        <dbReference type="ARBA" id="ARBA00022840"/>
    </source>
</evidence>
<evidence type="ECO:0000256" key="4">
    <source>
        <dbReference type="ARBA" id="ARBA00023186"/>
    </source>
</evidence>
<dbReference type="KEGG" id="mfo:Metfor_0722"/>
<dbReference type="EMBL" id="CP003167">
    <property type="protein sequence ID" value="AGB01782.1"/>
    <property type="molecule type" value="Genomic_DNA"/>
</dbReference>
<dbReference type="Gene3D" id="1.10.560.10">
    <property type="entry name" value="GroEL-like equatorial domain"/>
    <property type="match status" value="1"/>
</dbReference>
<name>L0HAM2_METFS</name>
<dbReference type="SUPFAM" id="SSF52029">
    <property type="entry name" value="GroEL apical domain-like"/>
    <property type="match status" value="1"/>
</dbReference>
<keyword evidence="4 5" id="KW-0143">Chaperone</keyword>
<evidence type="ECO:0000256" key="2">
    <source>
        <dbReference type="ARBA" id="ARBA00022741"/>
    </source>
</evidence>
<dbReference type="InParanoid" id="L0HAM2"/>